<dbReference type="InterPro" id="IPR000653">
    <property type="entry name" value="DegT/StrS_aminotransferase"/>
</dbReference>
<dbReference type="EMBL" id="WAEL01000002">
    <property type="protein sequence ID" value="NID10017.1"/>
    <property type="molecule type" value="Genomic_DNA"/>
</dbReference>
<comment type="similarity">
    <text evidence="1 2">Belongs to the DegT/DnrJ/EryC1 family.</text>
</comment>
<evidence type="ECO:0000313" key="4">
    <source>
        <dbReference type="Proteomes" id="UP000606008"/>
    </source>
</evidence>
<evidence type="ECO:0000256" key="1">
    <source>
        <dbReference type="ARBA" id="ARBA00037999"/>
    </source>
</evidence>
<dbReference type="Gene3D" id="3.40.640.10">
    <property type="entry name" value="Type I PLP-dependent aspartate aminotransferase-like (Major domain)"/>
    <property type="match status" value="1"/>
</dbReference>
<keyword evidence="4" id="KW-1185">Reference proteome</keyword>
<proteinExistence type="inferred from homology"/>
<protein>
    <submittedName>
        <fullName evidence="3">UDP-4-amino-4, 6-dideoxy-N-acetyl-beta-L-altrosamine transaminase</fullName>
        <ecNumber evidence="3">2.6.1.92</ecNumber>
    </submittedName>
</protein>
<name>A0ABX0QDE9_9BACT</name>
<reference evidence="4" key="2">
    <citation type="submission" date="2023-07" db="EMBL/GenBank/DDBJ databases">
        <authorList>
            <person name="Jung D.-H."/>
        </authorList>
    </citation>
    <scope>NUCLEOTIDE SEQUENCE [LARGE SCALE GENOMIC DNA]</scope>
    <source>
        <strain evidence="4">JA-25</strain>
    </source>
</reference>
<dbReference type="InterPro" id="IPR015424">
    <property type="entry name" value="PyrdxlP-dep_Trfase"/>
</dbReference>
<dbReference type="EC" id="2.6.1.92" evidence="3"/>
<accession>A0ABX0QDE9</accession>
<evidence type="ECO:0000313" key="3">
    <source>
        <dbReference type="EMBL" id="NID10017.1"/>
    </source>
</evidence>
<keyword evidence="2" id="KW-0663">Pyridoxal phosphate</keyword>
<dbReference type="InterPro" id="IPR015422">
    <property type="entry name" value="PyrdxlP-dep_Trfase_small"/>
</dbReference>
<dbReference type="RefSeq" id="WP_166691452.1">
    <property type="nucleotide sequence ID" value="NZ_WAEL01000002.1"/>
</dbReference>
<dbReference type="CDD" id="cd00616">
    <property type="entry name" value="AHBA_syn"/>
    <property type="match status" value="1"/>
</dbReference>
<reference evidence="4" key="1">
    <citation type="submission" date="2019-09" db="EMBL/GenBank/DDBJ databases">
        <authorList>
            <person name="Jung D.-H."/>
        </authorList>
    </citation>
    <scope>NUCLEOTIDE SEQUENCE [LARGE SCALE GENOMIC DNA]</scope>
    <source>
        <strain evidence="4">JA-25</strain>
    </source>
</reference>
<dbReference type="Gene3D" id="3.90.1150.10">
    <property type="entry name" value="Aspartate Aminotransferase, domain 1"/>
    <property type="match status" value="1"/>
</dbReference>
<dbReference type="NCBIfam" id="TIGR03588">
    <property type="entry name" value="PseC"/>
    <property type="match status" value="1"/>
</dbReference>
<organism evidence="3 4">
    <name type="scientific">Fibrivirga algicola</name>
    <dbReference type="NCBI Taxonomy" id="2950420"/>
    <lineage>
        <taxon>Bacteria</taxon>
        <taxon>Pseudomonadati</taxon>
        <taxon>Bacteroidota</taxon>
        <taxon>Cytophagia</taxon>
        <taxon>Cytophagales</taxon>
        <taxon>Spirosomataceae</taxon>
        <taxon>Fibrivirga</taxon>
    </lineage>
</organism>
<dbReference type="PANTHER" id="PTHR30244:SF34">
    <property type="entry name" value="DTDP-4-AMINO-4,6-DIDEOXYGALACTOSE TRANSAMINASE"/>
    <property type="match status" value="1"/>
</dbReference>
<dbReference type="Proteomes" id="UP000606008">
    <property type="component" value="Unassembled WGS sequence"/>
</dbReference>
<keyword evidence="3" id="KW-0032">Aminotransferase</keyword>
<dbReference type="GO" id="GO:0008483">
    <property type="term" value="F:transaminase activity"/>
    <property type="evidence" value="ECO:0007669"/>
    <property type="project" value="UniProtKB-KW"/>
</dbReference>
<keyword evidence="3" id="KW-0808">Transferase</keyword>
<dbReference type="Pfam" id="PF01041">
    <property type="entry name" value="DegT_DnrJ_EryC1"/>
    <property type="match status" value="1"/>
</dbReference>
<comment type="caution">
    <text evidence="3">The sequence shown here is derived from an EMBL/GenBank/DDBJ whole genome shotgun (WGS) entry which is preliminary data.</text>
</comment>
<dbReference type="InterPro" id="IPR015421">
    <property type="entry name" value="PyrdxlP-dep_Trfase_major"/>
</dbReference>
<dbReference type="SUPFAM" id="SSF53383">
    <property type="entry name" value="PLP-dependent transferases"/>
    <property type="match status" value="1"/>
</dbReference>
<evidence type="ECO:0000256" key="2">
    <source>
        <dbReference type="RuleBase" id="RU004508"/>
    </source>
</evidence>
<sequence length="396" mass="43515">MNNPIPYGRQHITDEDIAAVAEVLRGPMLTQGPAIGAFEKAFAEYISAPYAVAVSNGTAALHLCCMALGVTEGTRVITTPITFSASANCVRYCGGEVYFADIDPETVLLDINAVRALVESKPKGFFSGIIPVDFGGYPVDMAAFRALADEHGLWLLEDSCHSPGGSFVDDDGVTHRCGDSSLADLAIFSFHPVKHIACGEGGMITAGTEALYNHLMRLRTHGITNRPGDFTPPYAGEPERGGWYMQLQELGYNYRLTDMQAALGLSQLNRADQMLIRRRAIAARYDAAFADTNVQTIVPPENVGHAYHLYVVQVDDRKGLYDHLRANNIFAQVHYIPVHTMPYYQQQSNQGNTNAPGDHPLAERYYSRCLSLPMYPTLTDEEQQYVIDQVLAFVGQ</sequence>
<gene>
    <name evidence="3" type="primary">pseC</name>
    <name evidence="3" type="ORF">F7231_07515</name>
</gene>
<dbReference type="PANTHER" id="PTHR30244">
    <property type="entry name" value="TRANSAMINASE"/>
    <property type="match status" value="1"/>
</dbReference>
<dbReference type="InterPro" id="IPR020026">
    <property type="entry name" value="PseC"/>
</dbReference>
<dbReference type="PIRSF" id="PIRSF000390">
    <property type="entry name" value="PLP_StrS"/>
    <property type="match status" value="1"/>
</dbReference>